<feature type="region of interest" description="Disordered" evidence="1">
    <location>
        <begin position="1"/>
        <end position="46"/>
    </location>
</feature>
<gene>
    <name evidence="2" type="ORF">SPBR_02147</name>
</gene>
<dbReference type="Proteomes" id="UP000031575">
    <property type="component" value="Unassembled WGS sequence"/>
</dbReference>
<dbReference type="VEuPathDB" id="FungiDB:SPBR_02147"/>
<name>A0A0C2J386_9PEZI</name>
<dbReference type="EMBL" id="AWTV01000007">
    <property type="protein sequence ID" value="KIH91527.1"/>
    <property type="molecule type" value="Genomic_DNA"/>
</dbReference>
<proteinExistence type="predicted"/>
<accession>A0A0C2J386</accession>
<organism evidence="2 3">
    <name type="scientific">Sporothrix brasiliensis 5110</name>
    <dbReference type="NCBI Taxonomy" id="1398154"/>
    <lineage>
        <taxon>Eukaryota</taxon>
        <taxon>Fungi</taxon>
        <taxon>Dikarya</taxon>
        <taxon>Ascomycota</taxon>
        <taxon>Pezizomycotina</taxon>
        <taxon>Sordariomycetes</taxon>
        <taxon>Sordariomycetidae</taxon>
        <taxon>Ophiostomatales</taxon>
        <taxon>Ophiostomataceae</taxon>
        <taxon>Sporothrix</taxon>
    </lineage>
</organism>
<dbReference type="OrthoDB" id="10265785at2759"/>
<comment type="caution">
    <text evidence="2">The sequence shown here is derived from an EMBL/GenBank/DDBJ whole genome shotgun (WGS) entry which is preliminary data.</text>
</comment>
<keyword evidence="3" id="KW-1185">Reference proteome</keyword>
<dbReference type="HOGENOM" id="CLU_173572_0_0_1"/>
<dbReference type="AlphaFoldDB" id="A0A0C2J386"/>
<reference evidence="2 3" key="1">
    <citation type="journal article" date="2014" name="BMC Genomics">
        <title>Comparative genomics of the major fungal agents of human and animal Sporotrichosis: Sporothrix schenckii and Sporothrix brasiliensis.</title>
        <authorList>
            <person name="Teixeira M.M."/>
            <person name="de Almeida L.G."/>
            <person name="Kubitschek-Barreira P."/>
            <person name="Alves F.L."/>
            <person name="Kioshima E.S."/>
            <person name="Abadio A.K."/>
            <person name="Fernandes L."/>
            <person name="Derengowski L.S."/>
            <person name="Ferreira K.S."/>
            <person name="Souza R.C."/>
            <person name="Ruiz J.C."/>
            <person name="de Andrade N.C."/>
            <person name="Paes H.C."/>
            <person name="Nicola A.M."/>
            <person name="Albuquerque P."/>
            <person name="Gerber A.L."/>
            <person name="Martins V.P."/>
            <person name="Peconick L.D."/>
            <person name="Neto A.V."/>
            <person name="Chaucanez C.B."/>
            <person name="Silva P.A."/>
            <person name="Cunha O.L."/>
            <person name="de Oliveira F.F."/>
            <person name="dos Santos T.C."/>
            <person name="Barros A.L."/>
            <person name="Soares M.A."/>
            <person name="de Oliveira L.M."/>
            <person name="Marini M.M."/>
            <person name="Villalobos-Duno H."/>
            <person name="Cunha M.M."/>
            <person name="de Hoog S."/>
            <person name="da Silveira J.F."/>
            <person name="Henrissat B."/>
            <person name="Nino-Vega G.A."/>
            <person name="Cisalpino P.S."/>
            <person name="Mora-Montes H.M."/>
            <person name="Almeida S.R."/>
            <person name="Stajich J.E."/>
            <person name="Lopes-Bezerra L.M."/>
            <person name="Vasconcelos A.T."/>
            <person name="Felipe M.S."/>
        </authorList>
    </citation>
    <scope>NUCLEOTIDE SEQUENCE [LARGE SCALE GENOMIC DNA]</scope>
    <source>
        <strain evidence="2 3">5110</strain>
    </source>
</reference>
<evidence type="ECO:0000313" key="2">
    <source>
        <dbReference type="EMBL" id="KIH91527.1"/>
    </source>
</evidence>
<evidence type="ECO:0008006" key="4">
    <source>
        <dbReference type="Google" id="ProtNLM"/>
    </source>
</evidence>
<sequence length="80" mass="8494">MSAEEDFIDYSDDELNNTTAPKKAAADADAPESAADSGNNATAKNGSYVGIYSTTFRDFLLKPELIRATADCGFEHPSDG</sequence>
<dbReference type="RefSeq" id="XP_040619537.1">
    <property type="nucleotide sequence ID" value="XM_040760454.1"/>
</dbReference>
<feature type="compositionally biased region" description="Acidic residues" evidence="1">
    <location>
        <begin position="1"/>
        <end position="15"/>
    </location>
</feature>
<feature type="compositionally biased region" description="Low complexity" evidence="1">
    <location>
        <begin position="20"/>
        <end position="37"/>
    </location>
</feature>
<evidence type="ECO:0000313" key="3">
    <source>
        <dbReference type="Proteomes" id="UP000031575"/>
    </source>
</evidence>
<dbReference type="GeneID" id="63675375"/>
<evidence type="ECO:0000256" key="1">
    <source>
        <dbReference type="SAM" id="MobiDB-lite"/>
    </source>
</evidence>
<protein>
    <recommendedName>
        <fullName evidence="4">DEAD-box RNA helicase Q domain-containing protein</fullName>
    </recommendedName>
</protein>